<dbReference type="EMBL" id="VCLA01000164">
    <property type="protein sequence ID" value="MQT03157.1"/>
    <property type="molecule type" value="Genomic_DNA"/>
</dbReference>
<dbReference type="GO" id="GO:0005524">
    <property type="term" value="F:ATP binding"/>
    <property type="evidence" value="ECO:0007669"/>
    <property type="project" value="InterPro"/>
</dbReference>
<dbReference type="OrthoDB" id="3217588at2"/>
<evidence type="ECO:0000313" key="3">
    <source>
        <dbReference type="Proteomes" id="UP000419138"/>
    </source>
</evidence>
<dbReference type="AlphaFoldDB" id="A0A646KM90"/>
<dbReference type="Proteomes" id="UP000419138">
    <property type="component" value="Unassembled WGS sequence"/>
</dbReference>
<feature type="domain" description="RapZ C-terminal" evidence="1">
    <location>
        <begin position="5"/>
        <end position="116"/>
    </location>
</feature>
<proteinExistence type="predicted"/>
<evidence type="ECO:0000313" key="2">
    <source>
        <dbReference type="EMBL" id="MQT03157.1"/>
    </source>
</evidence>
<dbReference type="InterPro" id="IPR005337">
    <property type="entry name" value="RapZ-like"/>
</dbReference>
<gene>
    <name evidence="2" type="ORF">FF041_24090</name>
</gene>
<keyword evidence="3" id="KW-1185">Reference proteome</keyword>
<dbReference type="PANTHER" id="PTHR30448:SF0">
    <property type="entry name" value="RNASE ADAPTER PROTEIN RAPZ"/>
    <property type="match status" value="1"/>
</dbReference>
<name>A0A646KM90_STRJU</name>
<organism evidence="2 3">
    <name type="scientific">Streptomyces jumonjinensis</name>
    <dbReference type="NCBI Taxonomy" id="1945"/>
    <lineage>
        <taxon>Bacteria</taxon>
        <taxon>Bacillati</taxon>
        <taxon>Actinomycetota</taxon>
        <taxon>Actinomycetes</taxon>
        <taxon>Kitasatosporales</taxon>
        <taxon>Streptomycetaceae</taxon>
        <taxon>Streptomyces</taxon>
    </lineage>
</organism>
<sequence>MEPHMNITVISFGYGHDPAPAADAVYDLRPYRDPHIDPRLRHMTARDAEVQARVLATPGIDDLIDQAVTAALTADRPTTIATGCTGGRHRAPVTAQTIATRLQDAGQTVTLIHRDLDKDVIER</sequence>
<evidence type="ECO:0000259" key="1">
    <source>
        <dbReference type="Pfam" id="PF22740"/>
    </source>
</evidence>
<protein>
    <submittedName>
        <fullName evidence="2">ATPase</fullName>
    </submittedName>
</protein>
<reference evidence="2 3" key="1">
    <citation type="submission" date="2019-05" db="EMBL/GenBank/DDBJ databases">
        <title>Comparative genomics and metabolomics analyses of clavulanic acid producing Streptomyces species provides insight into specialized metabolism and evolution of beta-lactam biosynthetic gene clusters.</title>
        <authorList>
            <person name="Moore M.A."/>
            <person name="Cruz-Morales P."/>
            <person name="Barona Gomez F."/>
            <person name="Kapil T."/>
        </authorList>
    </citation>
    <scope>NUCLEOTIDE SEQUENCE [LARGE SCALE GENOMIC DNA]</scope>
    <source>
        <strain evidence="2 3">NRRL 5741</strain>
    </source>
</reference>
<dbReference type="Pfam" id="PF22740">
    <property type="entry name" value="PapZ_C"/>
    <property type="match status" value="1"/>
</dbReference>
<dbReference type="PANTHER" id="PTHR30448">
    <property type="entry name" value="RNASE ADAPTER PROTEIN RAPZ"/>
    <property type="match status" value="1"/>
</dbReference>
<comment type="caution">
    <text evidence="2">The sequence shown here is derived from an EMBL/GenBank/DDBJ whole genome shotgun (WGS) entry which is preliminary data.</text>
</comment>
<accession>A0A646KM90</accession>
<dbReference type="InterPro" id="IPR053931">
    <property type="entry name" value="RapZ_C"/>
</dbReference>